<protein>
    <submittedName>
        <fullName evidence="1">Uncharacterized protein</fullName>
    </submittedName>
</protein>
<dbReference type="AlphaFoldDB" id="A0A430BQ48"/>
<dbReference type="EMBL" id="QRAL01000026">
    <property type="protein sequence ID" value="RSU54842.1"/>
    <property type="molecule type" value="Genomic_DNA"/>
</dbReference>
<dbReference type="Proteomes" id="UP000287401">
    <property type="component" value="Unassembled WGS sequence"/>
</dbReference>
<evidence type="ECO:0000313" key="2">
    <source>
        <dbReference type="Proteomes" id="UP000287401"/>
    </source>
</evidence>
<reference evidence="1 2" key="1">
    <citation type="submission" date="2018-07" db="EMBL/GenBank/DDBJ databases">
        <title>Genomic and Epidemiologic Investigation of an Indolent Hospital Outbreak.</title>
        <authorList>
            <person name="Johnson R.C."/>
            <person name="Deming C."/>
            <person name="Conlan S."/>
            <person name="Zellmer C.J."/>
            <person name="Michelin A.V."/>
            <person name="Lee-Lin S."/>
            <person name="Thomas P.J."/>
            <person name="Park M."/>
            <person name="Weingarten R.A."/>
            <person name="Less J."/>
            <person name="Dekker J.P."/>
            <person name="Frank K.M."/>
            <person name="Musser K.A."/>
            <person name="Mcquiston J.R."/>
            <person name="Henderson D.K."/>
            <person name="Lau A.F."/>
            <person name="Palmore T.N."/>
            <person name="Segre J.A."/>
        </authorList>
    </citation>
    <scope>NUCLEOTIDE SEQUENCE [LARGE SCALE GENOMIC DNA]</scope>
    <source>
        <strain evidence="1 2">SK-NIH.Env6_1116</strain>
    </source>
</reference>
<organism evidence="1 2">
    <name type="scientific">Sphingobium yanoikuyae</name>
    <name type="common">Sphingomonas yanoikuyae</name>
    <dbReference type="NCBI Taxonomy" id="13690"/>
    <lineage>
        <taxon>Bacteria</taxon>
        <taxon>Pseudomonadati</taxon>
        <taxon>Pseudomonadota</taxon>
        <taxon>Alphaproteobacteria</taxon>
        <taxon>Sphingomonadales</taxon>
        <taxon>Sphingomonadaceae</taxon>
        <taxon>Sphingobium</taxon>
    </lineage>
</organism>
<sequence>MRRAHGRTVQQADSITCPAMRGLIGEMKRIEPLQPDPPGFSDKDILMTMDGTLFTLKGPGNFSDSHSGRFMMEANVGTPLAQWARRIEDGLTTCWK</sequence>
<comment type="caution">
    <text evidence="1">The sequence shown here is derived from an EMBL/GenBank/DDBJ whole genome shotgun (WGS) entry which is preliminary data.</text>
</comment>
<gene>
    <name evidence="1" type="ORF">DAH51_19400</name>
</gene>
<name>A0A430BQ48_SPHYA</name>
<accession>A0A430BQ48</accession>
<evidence type="ECO:0000313" key="1">
    <source>
        <dbReference type="EMBL" id="RSU54842.1"/>
    </source>
</evidence>
<proteinExistence type="predicted"/>